<name>C1D4G8_LARHH</name>
<accession>C1D4G8</accession>
<dbReference type="EMBL" id="CP001154">
    <property type="protein sequence ID" value="ACO73762.1"/>
    <property type="molecule type" value="Genomic_DNA"/>
</dbReference>
<protein>
    <submittedName>
        <fullName evidence="1">Uncharacterized protein</fullName>
    </submittedName>
</protein>
<evidence type="ECO:0000313" key="1">
    <source>
        <dbReference type="EMBL" id="ACO73762.1"/>
    </source>
</evidence>
<gene>
    <name evidence="1" type="ordered locus">LHK_00769</name>
</gene>
<organism evidence="1 2">
    <name type="scientific">Laribacter hongkongensis (strain HLHK9)</name>
    <dbReference type="NCBI Taxonomy" id="557598"/>
    <lineage>
        <taxon>Bacteria</taxon>
        <taxon>Pseudomonadati</taxon>
        <taxon>Pseudomonadota</taxon>
        <taxon>Betaproteobacteria</taxon>
        <taxon>Neisseriales</taxon>
        <taxon>Aquaspirillaceae</taxon>
        <taxon>Laribacter</taxon>
    </lineage>
</organism>
<dbReference type="AlphaFoldDB" id="C1D4G8"/>
<dbReference type="KEGG" id="lhk:LHK_00769"/>
<dbReference type="HOGENOM" id="CLU_3201463_0_0_4"/>
<dbReference type="STRING" id="557598.LHK_00769"/>
<reference evidence="1 2" key="1">
    <citation type="journal article" date="2009" name="PLoS Genet.">
        <title>The complete genome and proteome of Laribacter hongkongensis reveal potential mechanisms for adaptations to different temperatures and habitats.</title>
        <authorList>
            <person name="Woo P.C."/>
            <person name="Lau S.K."/>
            <person name="Tse H."/>
            <person name="Teng J.L."/>
            <person name="Curreem S.O."/>
            <person name="Tsang A.K."/>
            <person name="Fan R.Y."/>
            <person name="Wong G.K."/>
            <person name="Huang Y."/>
            <person name="Loman N.J."/>
            <person name="Snyder L.A."/>
            <person name="Cai J.J."/>
            <person name="Huang J.D."/>
            <person name="Mak W."/>
            <person name="Pallen M.J."/>
            <person name="Lok S."/>
            <person name="Yuen K.Y."/>
        </authorList>
    </citation>
    <scope>NUCLEOTIDE SEQUENCE [LARGE SCALE GENOMIC DNA]</scope>
    <source>
        <strain evidence="1 2">HLHK9</strain>
    </source>
</reference>
<proteinExistence type="predicted"/>
<dbReference type="Proteomes" id="UP000002010">
    <property type="component" value="Chromosome"/>
</dbReference>
<evidence type="ECO:0000313" key="2">
    <source>
        <dbReference type="Proteomes" id="UP000002010"/>
    </source>
</evidence>
<sequence>MQHCRECRHVTSSTHAKFSRNRFQPSLFKYFSLQHLSLFNALLTH</sequence>
<keyword evidence="2" id="KW-1185">Reference proteome</keyword>